<dbReference type="SUPFAM" id="SSF52151">
    <property type="entry name" value="FabD/lysophospholipase-like"/>
    <property type="match status" value="1"/>
</dbReference>
<evidence type="ECO:0000256" key="3">
    <source>
        <dbReference type="ARBA" id="ARBA00022963"/>
    </source>
</evidence>
<name>A0A317T091_9PEZI</name>
<dbReference type="InterPro" id="IPR016035">
    <property type="entry name" value="Acyl_Trfase/lysoPLipase"/>
</dbReference>
<dbReference type="OrthoDB" id="10049244at2759"/>
<evidence type="ECO:0000259" key="6">
    <source>
        <dbReference type="PROSITE" id="PS51635"/>
    </source>
</evidence>
<comment type="caution">
    <text evidence="7">The sequence shown here is derived from an EMBL/GenBank/DDBJ whole genome shotgun (WGS) entry which is preliminary data.</text>
</comment>
<dbReference type="Pfam" id="PF11815">
    <property type="entry name" value="DUF3336"/>
    <property type="match status" value="1"/>
</dbReference>
<proteinExistence type="predicted"/>
<comment type="function">
    <text evidence="1">Probable lipid hydrolase.</text>
</comment>
<gene>
    <name evidence="7" type="ORF">C7212DRAFT_355656</name>
</gene>
<feature type="active site" description="Proton acceptor" evidence="5">
    <location>
        <position position="377"/>
    </location>
</feature>
<dbReference type="Pfam" id="PF01734">
    <property type="entry name" value="Patatin"/>
    <property type="match status" value="1"/>
</dbReference>
<dbReference type="InterPro" id="IPR021771">
    <property type="entry name" value="Triacylglycerol_lipase_N"/>
</dbReference>
<keyword evidence="8" id="KW-1185">Reference proteome</keyword>
<dbReference type="AlphaFoldDB" id="A0A317T091"/>
<evidence type="ECO:0000256" key="5">
    <source>
        <dbReference type="PROSITE-ProRule" id="PRU01161"/>
    </source>
</evidence>
<evidence type="ECO:0000256" key="2">
    <source>
        <dbReference type="ARBA" id="ARBA00022801"/>
    </source>
</evidence>
<feature type="domain" description="PNPLA" evidence="6">
    <location>
        <begin position="193"/>
        <end position="390"/>
    </location>
</feature>
<dbReference type="STRING" id="42249.A0A317T091"/>
<dbReference type="GO" id="GO:0004806">
    <property type="term" value="F:triacylglycerol lipase activity"/>
    <property type="evidence" value="ECO:0007669"/>
    <property type="project" value="InterPro"/>
</dbReference>
<comment type="caution">
    <text evidence="5">Lacks conserved residue(s) required for the propagation of feature annotation.</text>
</comment>
<keyword evidence="4 5" id="KW-0443">Lipid metabolism</keyword>
<dbReference type="GO" id="GO:0016042">
    <property type="term" value="P:lipid catabolic process"/>
    <property type="evidence" value="ECO:0007669"/>
    <property type="project" value="UniProtKB-UniRule"/>
</dbReference>
<dbReference type="GO" id="GO:0006641">
    <property type="term" value="P:triglyceride metabolic process"/>
    <property type="evidence" value="ECO:0007669"/>
    <property type="project" value="UniProtKB-ARBA"/>
</dbReference>
<feature type="short sequence motif" description="GXSXG" evidence="5">
    <location>
        <begin position="224"/>
        <end position="228"/>
    </location>
</feature>
<evidence type="ECO:0000313" key="8">
    <source>
        <dbReference type="Proteomes" id="UP000246991"/>
    </source>
</evidence>
<dbReference type="Gene3D" id="3.40.1090.10">
    <property type="entry name" value="Cytosolic phospholipase A2 catalytic domain"/>
    <property type="match status" value="2"/>
</dbReference>
<evidence type="ECO:0000256" key="1">
    <source>
        <dbReference type="ARBA" id="ARBA00002682"/>
    </source>
</evidence>
<dbReference type="InterPro" id="IPR050301">
    <property type="entry name" value="NTE"/>
</dbReference>
<organism evidence="7 8">
    <name type="scientific">Tuber magnatum</name>
    <name type="common">white Piedmont truffle</name>
    <dbReference type="NCBI Taxonomy" id="42249"/>
    <lineage>
        <taxon>Eukaryota</taxon>
        <taxon>Fungi</taxon>
        <taxon>Dikarya</taxon>
        <taxon>Ascomycota</taxon>
        <taxon>Pezizomycotina</taxon>
        <taxon>Pezizomycetes</taxon>
        <taxon>Pezizales</taxon>
        <taxon>Tuberaceae</taxon>
        <taxon>Tuber</taxon>
    </lineage>
</organism>
<protein>
    <submittedName>
        <fullName evidence="7">Patatin-domain-containing protein</fullName>
    </submittedName>
</protein>
<evidence type="ECO:0000313" key="7">
    <source>
        <dbReference type="EMBL" id="PWW80102.1"/>
    </source>
</evidence>
<dbReference type="CDD" id="cd07230">
    <property type="entry name" value="Pat_TGL4-5_like"/>
    <property type="match status" value="1"/>
</dbReference>
<keyword evidence="2 5" id="KW-0378">Hydrolase</keyword>
<dbReference type="PANTHER" id="PTHR14226">
    <property type="entry name" value="NEUROPATHY TARGET ESTERASE/SWISS CHEESE D.MELANOGASTER"/>
    <property type="match status" value="1"/>
</dbReference>
<evidence type="ECO:0000256" key="4">
    <source>
        <dbReference type="ARBA" id="ARBA00023098"/>
    </source>
</evidence>
<dbReference type="InterPro" id="IPR002641">
    <property type="entry name" value="PNPLA_dom"/>
</dbReference>
<dbReference type="Proteomes" id="UP000246991">
    <property type="component" value="Unassembled WGS sequence"/>
</dbReference>
<accession>A0A317T091</accession>
<dbReference type="PROSITE" id="PS51635">
    <property type="entry name" value="PNPLA"/>
    <property type="match status" value="1"/>
</dbReference>
<feature type="active site" description="Nucleophile" evidence="5">
    <location>
        <position position="226"/>
    </location>
</feature>
<reference evidence="7 8" key="1">
    <citation type="submission" date="2018-03" db="EMBL/GenBank/DDBJ databases">
        <title>Genomes of Pezizomycetes fungi and the evolution of truffles.</title>
        <authorList>
            <person name="Murat C."/>
            <person name="Payen T."/>
            <person name="Noel B."/>
            <person name="Kuo A."/>
            <person name="Martin F.M."/>
        </authorList>
    </citation>
    <scope>NUCLEOTIDE SEQUENCE [LARGE SCALE GENOMIC DNA]</scope>
    <source>
        <strain evidence="7">091103-1</strain>
    </source>
</reference>
<dbReference type="PANTHER" id="PTHR14226:SF10">
    <property type="entry name" value="TRIACYLGLYCEROL LIPASE 4-RELATED"/>
    <property type="match status" value="1"/>
</dbReference>
<keyword evidence="3 5" id="KW-0442">Lipid degradation</keyword>
<dbReference type="EMBL" id="PYWC01000004">
    <property type="protein sequence ID" value="PWW80102.1"/>
    <property type="molecule type" value="Genomic_DNA"/>
</dbReference>
<sequence length="550" mass="60851">MSFIPSRTHFTSEDISTSIGGSVITPILRVLRDPASLLSSAFVLDEHTKRHQLASAKLKNATTYADWHGAAQELDVLEGNEAWKSEVGSPDYDYALVAARLKQLDEARISCDVNRMLFLIRTTLSRNLGDMGNIRLYKHSHTGTKRLIEEYINSCVLTLNALLTIPPTLGAPSSREILDSLLRTRQAFGRTALLLSGGATFGMNHVGVLKALLEQSLLPRIISGASAGSIVAAVLCTRTDNEIPTILEEFPYGNLDVFEDGKKPESVLQRVTRFLKIGAWIDIKYLTRVMRELLGDITFQEAYNRTRRILNICVSSASIYELPRLLNYVSAPNVLIWSAVAASCSVPFLFTPTSLLAKDPQTGLPTPWDPSPQRWIDGSVDNDLPMSRLSEMFNVNHFIVSQVNPHVVPFLTKDPPSSPSFITTPTPEPTSTWGTKVLTLAHTETLHRLNILSELGIFPTPMTKLRAVLSQKYSGDINIFPETPYADLPRMLKNPTTEFVRTAMKRAHTHPNPQACSKTYSPITAAAIAKPHNLPIGKHWVVKADRAPDV</sequence>